<organism evidence="1 2">
    <name type="scientific">Paenibacillus baimaensis</name>
    <dbReference type="NCBI Taxonomy" id="2982185"/>
    <lineage>
        <taxon>Bacteria</taxon>
        <taxon>Bacillati</taxon>
        <taxon>Bacillota</taxon>
        <taxon>Bacilli</taxon>
        <taxon>Bacillales</taxon>
        <taxon>Paenibacillaceae</taxon>
        <taxon>Paenibacillus</taxon>
    </lineage>
</organism>
<dbReference type="RefSeq" id="WP_262688494.1">
    <property type="nucleotide sequence ID" value="NZ_JAOQIO010000124.1"/>
</dbReference>
<dbReference type="InterPro" id="IPR012545">
    <property type="entry name" value="DUF1697"/>
</dbReference>
<evidence type="ECO:0000313" key="2">
    <source>
        <dbReference type="Proteomes" id="UP001652445"/>
    </source>
</evidence>
<dbReference type="PANTHER" id="PTHR36439:SF1">
    <property type="entry name" value="DUF1697 DOMAIN-CONTAINING PROTEIN"/>
    <property type="match status" value="1"/>
</dbReference>
<keyword evidence="2" id="KW-1185">Reference proteome</keyword>
<dbReference type="PIRSF" id="PIRSF008502">
    <property type="entry name" value="UCP008502"/>
    <property type="match status" value="1"/>
</dbReference>
<accession>A0ABT2UT04</accession>
<proteinExistence type="predicted"/>
<dbReference type="SUPFAM" id="SSF160379">
    <property type="entry name" value="SP0830-like"/>
    <property type="match status" value="1"/>
</dbReference>
<name>A0ABT2UT04_9BACL</name>
<dbReference type="PANTHER" id="PTHR36439">
    <property type="entry name" value="BLL4334 PROTEIN"/>
    <property type="match status" value="1"/>
</dbReference>
<dbReference type="Pfam" id="PF08002">
    <property type="entry name" value="DUF1697"/>
    <property type="match status" value="1"/>
</dbReference>
<reference evidence="1 2" key="1">
    <citation type="submission" date="2022-09" db="EMBL/GenBank/DDBJ databases">
        <authorList>
            <person name="Han X.L."/>
            <person name="Wang Q."/>
            <person name="Lu T."/>
        </authorList>
    </citation>
    <scope>NUCLEOTIDE SEQUENCE [LARGE SCALE GENOMIC DNA]</scope>
    <source>
        <strain evidence="1 2">WQ 127069</strain>
    </source>
</reference>
<gene>
    <name evidence="1" type="ORF">OB236_37165</name>
</gene>
<sequence length="181" mass="20676">MTIYIALLRGINVGGKNKIKMAELKYSFEALGLERVKTYINSGNVLFESQLSEAVLREQIEQAVHRDYGIALTVVLRTAQELEQMIEYCPFSLDTLLAGESIHVSFLLQAPTEDQIIYLSRIQSEKDEFQIQGRDLYLWFRQSILDSKLASHIPKFEDSATTRNWNTILKLDALAKAMKSD</sequence>
<protein>
    <submittedName>
        <fullName evidence="1">DUF1697 domain-containing protein</fullName>
    </submittedName>
</protein>
<dbReference type="EMBL" id="JAOQIO010000124">
    <property type="protein sequence ID" value="MCU6797768.1"/>
    <property type="molecule type" value="Genomic_DNA"/>
</dbReference>
<evidence type="ECO:0000313" key="1">
    <source>
        <dbReference type="EMBL" id="MCU6797768.1"/>
    </source>
</evidence>
<dbReference type="Proteomes" id="UP001652445">
    <property type="component" value="Unassembled WGS sequence"/>
</dbReference>
<comment type="caution">
    <text evidence="1">The sequence shown here is derived from an EMBL/GenBank/DDBJ whole genome shotgun (WGS) entry which is preliminary data.</text>
</comment>
<dbReference type="Gene3D" id="3.30.70.1280">
    <property type="entry name" value="SP0830-like domains"/>
    <property type="match status" value="1"/>
</dbReference>